<proteinExistence type="predicted"/>
<feature type="domain" description="Dihydroprymidine dehydrogenase" evidence="4">
    <location>
        <begin position="338"/>
        <end position="446"/>
    </location>
</feature>
<feature type="domain" description="Dihydroorotate dehydrogenase electron transfer subunit iron-sulphur cluster binding" evidence="3">
    <location>
        <begin position="212"/>
        <end position="248"/>
    </location>
</feature>
<feature type="compositionally biased region" description="Basic and acidic residues" evidence="1">
    <location>
        <begin position="264"/>
        <end position="278"/>
    </location>
</feature>
<name>A0A450V4V0_9GAMM</name>
<evidence type="ECO:0000259" key="2">
    <source>
        <dbReference type="Pfam" id="PF07992"/>
    </source>
</evidence>
<sequence>MYPIIKREQFGPTTYLWEVEAPHVANACLPGHFLMVRMNKTGERIPLTVADYDRARGTVTVVIQAVGKTTFQMMDLKASDAVLDFIGPLGVASHLERRAKAVLVGGGLGVAPVYPQLRRHKELGTHTISIVGFRNKELMFWADKFRSQSDEFLVATDDGSFGAKGLVTTVLNQVIEDHDDIEEIIAIGPIPMMKACAELTRPHGIRTIVSLNSIMVDGTGMCGSCRVTLGDEMKFACVDGPDFDGHKVNFDELMLRQKRFEQEEHEAMDRYRRERERLTSLGRGGENPAEIPSRSRPDVALAPIPDPPPPSDTPKKPKKVQNIAPTKMDMPVQEASERVRNFDEVAIGYTMEMALEEAERCIICKKPHCIPGCPVEINIPAFIDAIVKRDFRESYRVLKSANALPAVCGRVCPQEVQCEANCVIGKKIEPVAIGRLERFIADFAVGRGWDDPSEIEQSGKKAAVVGAGPAGLACAGDLVKAGVDVTVYEALHVAGGVLKYGIPEFRLPNDTIDIEVEALAALGVKFELDTLIGKLFTVPQLMTDMGYDAVFVGTGAGSPKFMGIEGEAFNGVVSANEFLTRVNLMQGFQQPLYDTPVGMGKRVAVIGAGNTAMDACRVALRMGAESVNLVYRRTIKESPARAEELHHAIEEGVECHWLTNPVRILGKEDGWVTGMEVIRMTLGEPDDSGRRRPVPAPGTEHVLDVDMVIYALGTSANPVIAQSTPGLGTNRWGYIDVDEETAMTSAPGVFAGGDIVTGSATVILAMGAGRKAAKGMLKYMGIGEG</sequence>
<dbReference type="EMBL" id="CAADFI010000170">
    <property type="protein sequence ID" value="VFJ99841.1"/>
    <property type="molecule type" value="Genomic_DNA"/>
</dbReference>
<feature type="region of interest" description="Disordered" evidence="1">
    <location>
        <begin position="264"/>
        <end position="320"/>
    </location>
</feature>
<dbReference type="PANTHER" id="PTHR42783:SF3">
    <property type="entry name" value="GLUTAMATE SYNTHASE [NADPH] SMALL CHAIN-RELATED"/>
    <property type="match status" value="1"/>
</dbReference>
<evidence type="ECO:0000313" key="5">
    <source>
        <dbReference type="EMBL" id="VFJ99765.1"/>
    </source>
</evidence>
<dbReference type="SUPFAM" id="SSF52343">
    <property type="entry name" value="Ferredoxin reductase-like, C-terminal NADP-linked domain"/>
    <property type="match status" value="1"/>
</dbReference>
<dbReference type="EMBL" id="CAADFG010000171">
    <property type="protein sequence ID" value="VFJ99765.1"/>
    <property type="molecule type" value="Genomic_DNA"/>
</dbReference>
<evidence type="ECO:0000313" key="7">
    <source>
        <dbReference type="EMBL" id="VFK04279.1"/>
    </source>
</evidence>
<dbReference type="Pfam" id="PF10418">
    <property type="entry name" value="DHODB_Fe-S_bind"/>
    <property type="match status" value="1"/>
</dbReference>
<dbReference type="Gene3D" id="3.40.50.80">
    <property type="entry name" value="Nucleotide-binding domain of ferredoxin-NADP reductase (FNR) module"/>
    <property type="match status" value="1"/>
</dbReference>
<dbReference type="GO" id="GO:0016491">
    <property type="term" value="F:oxidoreductase activity"/>
    <property type="evidence" value="ECO:0007669"/>
    <property type="project" value="InterPro"/>
</dbReference>
<dbReference type="InterPro" id="IPR023753">
    <property type="entry name" value="FAD/NAD-binding_dom"/>
</dbReference>
<dbReference type="PANTHER" id="PTHR42783">
    <property type="entry name" value="GLUTAMATE SYNTHASE [NADPH] SMALL CHAIN"/>
    <property type="match status" value="1"/>
</dbReference>
<dbReference type="SUPFAM" id="SSF51971">
    <property type="entry name" value="Nucleotide-binding domain"/>
    <property type="match status" value="1"/>
</dbReference>
<dbReference type="SUPFAM" id="SSF46548">
    <property type="entry name" value="alpha-helical ferredoxin"/>
    <property type="match status" value="1"/>
</dbReference>
<dbReference type="EMBL" id="CAADFJ010000171">
    <property type="protein sequence ID" value="VFK04279.1"/>
    <property type="molecule type" value="Genomic_DNA"/>
</dbReference>
<dbReference type="InterPro" id="IPR009051">
    <property type="entry name" value="Helical_ferredxn"/>
</dbReference>
<dbReference type="Gene3D" id="2.40.30.10">
    <property type="entry name" value="Translation factors"/>
    <property type="match status" value="1"/>
</dbReference>
<gene>
    <name evidence="5" type="ORF">BECKH772A_GA0070896_101716</name>
    <name evidence="6" type="ORF">BECKH772B_GA0070898_101706</name>
    <name evidence="7" type="ORF">BECKH772C_GA0070978_101716</name>
</gene>
<dbReference type="InterPro" id="IPR036188">
    <property type="entry name" value="FAD/NAD-bd_sf"/>
</dbReference>
<dbReference type="NCBIfam" id="NF004862">
    <property type="entry name" value="PRK06222.1"/>
    <property type="match status" value="1"/>
</dbReference>
<dbReference type="Pfam" id="PF07992">
    <property type="entry name" value="Pyr_redox_2"/>
    <property type="match status" value="1"/>
</dbReference>
<evidence type="ECO:0000256" key="1">
    <source>
        <dbReference type="SAM" id="MobiDB-lite"/>
    </source>
</evidence>
<evidence type="ECO:0000259" key="3">
    <source>
        <dbReference type="Pfam" id="PF10418"/>
    </source>
</evidence>
<dbReference type="GO" id="GO:0051536">
    <property type="term" value="F:iron-sulfur cluster binding"/>
    <property type="evidence" value="ECO:0007669"/>
    <property type="project" value="InterPro"/>
</dbReference>
<evidence type="ECO:0000259" key="4">
    <source>
        <dbReference type="Pfam" id="PF14691"/>
    </source>
</evidence>
<dbReference type="Gene3D" id="1.10.1060.10">
    <property type="entry name" value="Alpha-helical ferredoxin"/>
    <property type="match status" value="1"/>
</dbReference>
<dbReference type="InterPro" id="IPR017938">
    <property type="entry name" value="Riboflavin_synthase-like_b-brl"/>
</dbReference>
<accession>A0A450V4V0</accession>
<protein>
    <submittedName>
        <fullName evidence="6">Glutamate synthase (NADPH), homotetrameric</fullName>
    </submittedName>
</protein>
<dbReference type="InterPro" id="IPR028261">
    <property type="entry name" value="DPD_II"/>
</dbReference>
<dbReference type="NCBIfam" id="TIGR01316">
    <property type="entry name" value="gltA"/>
    <property type="match status" value="1"/>
</dbReference>
<dbReference type="InterPro" id="IPR006004">
    <property type="entry name" value="SudA-like"/>
</dbReference>
<dbReference type="CDD" id="cd06219">
    <property type="entry name" value="DHOD_e_trans_like1"/>
    <property type="match status" value="1"/>
</dbReference>
<organism evidence="6">
    <name type="scientific">Candidatus Kentrum eta</name>
    <dbReference type="NCBI Taxonomy" id="2126337"/>
    <lineage>
        <taxon>Bacteria</taxon>
        <taxon>Pseudomonadati</taxon>
        <taxon>Pseudomonadota</taxon>
        <taxon>Gammaproteobacteria</taxon>
        <taxon>Candidatus Kentrum</taxon>
    </lineage>
</organism>
<evidence type="ECO:0000313" key="6">
    <source>
        <dbReference type="EMBL" id="VFJ99841.1"/>
    </source>
</evidence>
<dbReference type="Gene3D" id="3.50.50.60">
    <property type="entry name" value="FAD/NAD(P)-binding domain"/>
    <property type="match status" value="2"/>
</dbReference>
<feature type="domain" description="FAD/NAD(P)-binding" evidence="2">
    <location>
        <begin position="461"/>
        <end position="769"/>
    </location>
</feature>
<dbReference type="InterPro" id="IPR039261">
    <property type="entry name" value="FNR_nucleotide-bd"/>
</dbReference>
<reference evidence="6" key="1">
    <citation type="submission" date="2019-02" db="EMBL/GenBank/DDBJ databases">
        <authorList>
            <person name="Gruber-Vodicka R. H."/>
            <person name="Seah K. B. B."/>
        </authorList>
    </citation>
    <scope>NUCLEOTIDE SEQUENCE</scope>
    <source>
        <strain evidence="7">BECK_SA2B12</strain>
        <strain evidence="5">BECK_SA2B15</strain>
        <strain evidence="6">BECK_SA2B20</strain>
    </source>
</reference>
<dbReference type="PRINTS" id="PR00419">
    <property type="entry name" value="ADXRDTASE"/>
</dbReference>
<dbReference type="SUPFAM" id="SSF63380">
    <property type="entry name" value="Riboflavin synthase domain-like"/>
    <property type="match status" value="1"/>
</dbReference>
<dbReference type="AlphaFoldDB" id="A0A450V4V0"/>
<dbReference type="InterPro" id="IPR019480">
    <property type="entry name" value="Dihydroorotate_DH_Fe-S-bd"/>
</dbReference>
<dbReference type="Pfam" id="PF14691">
    <property type="entry name" value="Fer4_20"/>
    <property type="match status" value="1"/>
</dbReference>